<dbReference type="Proteomes" id="UP001589575">
    <property type="component" value="Unassembled WGS sequence"/>
</dbReference>
<evidence type="ECO:0000313" key="2">
    <source>
        <dbReference type="Proteomes" id="UP001589575"/>
    </source>
</evidence>
<protein>
    <submittedName>
        <fullName evidence="1">Uncharacterized protein</fullName>
    </submittedName>
</protein>
<keyword evidence="2" id="KW-1185">Reference proteome</keyword>
<gene>
    <name evidence="1" type="ORF">ACFFX0_30740</name>
</gene>
<sequence>MSSPEFLGADAGRPGCQRECKSTVVLIGNQGFVNTRRKVTRCRFDAAERARPSSRRWRSGHG</sequence>
<reference evidence="1 2" key="1">
    <citation type="submission" date="2024-09" db="EMBL/GenBank/DDBJ databases">
        <authorList>
            <person name="Sun Q."/>
            <person name="Mori K."/>
        </authorList>
    </citation>
    <scope>NUCLEOTIDE SEQUENCE [LARGE SCALE GENOMIC DNA]</scope>
    <source>
        <strain evidence="1 2">CCM 7609</strain>
    </source>
</reference>
<proteinExistence type="predicted"/>
<comment type="caution">
    <text evidence="1">The sequence shown here is derived from an EMBL/GenBank/DDBJ whole genome shotgun (WGS) entry which is preliminary data.</text>
</comment>
<organism evidence="1 2">
    <name type="scientific">Citricoccus parietis</name>
    <dbReference type="NCBI Taxonomy" id="592307"/>
    <lineage>
        <taxon>Bacteria</taxon>
        <taxon>Bacillati</taxon>
        <taxon>Actinomycetota</taxon>
        <taxon>Actinomycetes</taxon>
        <taxon>Micrococcales</taxon>
        <taxon>Micrococcaceae</taxon>
        <taxon>Citricoccus</taxon>
    </lineage>
</organism>
<evidence type="ECO:0000313" key="1">
    <source>
        <dbReference type="EMBL" id="MFB9075313.1"/>
    </source>
</evidence>
<name>A0ABV5GA30_9MICC</name>
<accession>A0ABV5GA30</accession>
<dbReference type="EMBL" id="JBHMFI010000023">
    <property type="protein sequence ID" value="MFB9075313.1"/>
    <property type="molecule type" value="Genomic_DNA"/>
</dbReference>